<evidence type="ECO:0000313" key="2">
    <source>
        <dbReference type="Proteomes" id="UP000054549"/>
    </source>
</evidence>
<proteinExistence type="predicted"/>
<dbReference type="HOGENOM" id="CLU_2305337_0_0_1"/>
<gene>
    <name evidence="1" type="ORF">M378DRAFT_458295</name>
</gene>
<dbReference type="Proteomes" id="UP000054549">
    <property type="component" value="Unassembled WGS sequence"/>
</dbReference>
<dbReference type="EMBL" id="KN818240">
    <property type="protein sequence ID" value="KIL65722.1"/>
    <property type="molecule type" value="Genomic_DNA"/>
</dbReference>
<protein>
    <submittedName>
        <fullName evidence="1">Uncharacterized protein</fullName>
    </submittedName>
</protein>
<reference evidence="1 2" key="1">
    <citation type="submission" date="2014-04" db="EMBL/GenBank/DDBJ databases">
        <title>Evolutionary Origins and Diversification of the Mycorrhizal Mutualists.</title>
        <authorList>
            <consortium name="DOE Joint Genome Institute"/>
            <consortium name="Mycorrhizal Genomics Consortium"/>
            <person name="Kohler A."/>
            <person name="Kuo A."/>
            <person name="Nagy L.G."/>
            <person name="Floudas D."/>
            <person name="Copeland A."/>
            <person name="Barry K.W."/>
            <person name="Cichocki N."/>
            <person name="Veneault-Fourrey C."/>
            <person name="LaButti K."/>
            <person name="Lindquist E.A."/>
            <person name="Lipzen A."/>
            <person name="Lundell T."/>
            <person name="Morin E."/>
            <person name="Murat C."/>
            <person name="Riley R."/>
            <person name="Ohm R."/>
            <person name="Sun H."/>
            <person name="Tunlid A."/>
            <person name="Henrissat B."/>
            <person name="Grigoriev I.V."/>
            <person name="Hibbett D.S."/>
            <person name="Martin F."/>
        </authorList>
    </citation>
    <scope>NUCLEOTIDE SEQUENCE [LARGE SCALE GENOMIC DNA]</scope>
    <source>
        <strain evidence="1 2">Koide BX008</strain>
    </source>
</reference>
<keyword evidence="2" id="KW-1185">Reference proteome</keyword>
<dbReference type="AlphaFoldDB" id="A0A0C2WVC2"/>
<organism evidence="1 2">
    <name type="scientific">Amanita muscaria (strain Koide BX008)</name>
    <dbReference type="NCBI Taxonomy" id="946122"/>
    <lineage>
        <taxon>Eukaryota</taxon>
        <taxon>Fungi</taxon>
        <taxon>Dikarya</taxon>
        <taxon>Basidiomycota</taxon>
        <taxon>Agaricomycotina</taxon>
        <taxon>Agaricomycetes</taxon>
        <taxon>Agaricomycetidae</taxon>
        <taxon>Agaricales</taxon>
        <taxon>Pluteineae</taxon>
        <taxon>Amanitaceae</taxon>
        <taxon>Amanita</taxon>
    </lineage>
</organism>
<evidence type="ECO:0000313" key="1">
    <source>
        <dbReference type="EMBL" id="KIL65722.1"/>
    </source>
</evidence>
<name>A0A0C2WVC2_AMAMK</name>
<sequence length="100" mass="10819">MIPFRDYEAGYGSHRCRHSAANRLDKIALISLDSSIRILVTTPKPFKPGQRRGVAIFRAVGILLLSTVMKGERIAGRVAYSSCDAGKNLSVLGIASVPSF</sequence>
<dbReference type="InParanoid" id="A0A0C2WVC2"/>
<accession>A0A0C2WVC2</accession>